<keyword evidence="7" id="KW-0862">Zinc</keyword>
<reference evidence="13 14" key="1">
    <citation type="submission" date="2018-10" db="EMBL/GenBank/DDBJ databases">
        <title>Genomic Encyclopedia of Archaeal and Bacterial Type Strains, Phase II (KMG-II): from individual species to whole genera.</title>
        <authorList>
            <person name="Goeker M."/>
        </authorList>
    </citation>
    <scope>NUCLEOTIDE SEQUENCE [LARGE SCALE GENOMIC DNA]</scope>
    <source>
        <strain evidence="13 14">DSM 19624</strain>
    </source>
</reference>
<dbReference type="GO" id="GO:0046872">
    <property type="term" value="F:metal ion binding"/>
    <property type="evidence" value="ECO:0007669"/>
    <property type="project" value="UniProtKB-KW"/>
</dbReference>
<evidence type="ECO:0000256" key="7">
    <source>
        <dbReference type="ARBA" id="ARBA00022833"/>
    </source>
</evidence>
<feature type="transmembrane region" description="Helical" evidence="11">
    <location>
        <begin position="85"/>
        <end position="107"/>
    </location>
</feature>
<dbReference type="AlphaFoldDB" id="A0A497XSH0"/>
<dbReference type="EMBL" id="RCCK01000015">
    <property type="protein sequence ID" value="RLJ72068.1"/>
    <property type="molecule type" value="Genomic_DNA"/>
</dbReference>
<keyword evidence="9" id="KW-0482">Metalloprotease</keyword>
<keyword evidence="6" id="KW-0378">Hydrolase</keyword>
<dbReference type="PANTHER" id="PTHR43221:SF2">
    <property type="entry name" value="PROTEASE HTPX HOMOLOG"/>
    <property type="match status" value="1"/>
</dbReference>
<dbReference type="CDD" id="cd07328">
    <property type="entry name" value="M48_Ste24p_like"/>
    <property type="match status" value="1"/>
</dbReference>
<evidence type="ECO:0000259" key="12">
    <source>
        <dbReference type="Pfam" id="PF01435"/>
    </source>
</evidence>
<dbReference type="Proteomes" id="UP000273898">
    <property type="component" value="Unassembled WGS sequence"/>
</dbReference>
<keyword evidence="8 11" id="KW-1133">Transmembrane helix</keyword>
<evidence type="ECO:0000256" key="3">
    <source>
        <dbReference type="ARBA" id="ARBA00022670"/>
    </source>
</evidence>
<sequence length="714" mass="82570">MLIFFKALLGIYQFCYLALPNNIFMHENALRPSENFKKMAAKSVQAITLFVATYIVLIIFTLALTAVSCYLGIKLMEYISSSVTFILGIGLIGFGFMILFFLVKFMFKSNKLDRSHLLEITRADQPEIFKMIDEIVLSVQTDFPKKVYLSNEVNAAVFYDSNFWSMFFPVRKNLMIGFGLINTTTADELRAILAHEFGHFSQKSMKVGIYVYQFNKIIYDMLYENESYDKVTRGIANASSYIGIFVLISDKIIGLMQQILVRVYQVLSESYSKLSHEMEFHADAVAAVTVGSKPLVDSLLRMQLASRSVDIIYNYYERKIDDCVISANIFPQQILVMNFLAQRNKLPFENGFPQVSIGYYNRFNKSKISFSNQYSSHPETDERIKRLNDLRIPVGKPYNEMANTLLVDQERIAEKFTAQIFQRAVYREQPSVQHLSDFEVDFLKENDQNSYPDIFNGYFDYRNPYHQFNIDSFDLPTIPSELSVEEFFDDTNLSVMYELKALESDLATIDNIDSQVINVKTFNYDGKKYSLADCRAMIDYLKGEISKKNGQLALLDVKVFEYFRFLAKENQIEATFKSLSIKYKQVAEEFTVQENAYLDLANATRFMHTSASKEMIKRKMVVVKKEEKKFKDCLIAIVNDDAYASLITEEAKTVLTEYLKHNYKYFGADLYFDEELKDLFFAMNFFGGVISERHFLTKKELLAFSAKLANPMFS</sequence>
<keyword evidence="2" id="KW-1003">Cell membrane</keyword>
<evidence type="ECO:0000256" key="1">
    <source>
        <dbReference type="ARBA" id="ARBA00001947"/>
    </source>
</evidence>
<evidence type="ECO:0000256" key="5">
    <source>
        <dbReference type="ARBA" id="ARBA00022723"/>
    </source>
</evidence>
<name>A0A497XSH0_9SPHI</name>
<dbReference type="Gene3D" id="3.30.2010.10">
    <property type="entry name" value="Metalloproteases ('zincins'), catalytic domain"/>
    <property type="match status" value="1"/>
</dbReference>
<dbReference type="InterPro" id="IPR001915">
    <property type="entry name" value="Peptidase_M48"/>
</dbReference>
<organism evidence="13 14">
    <name type="scientific">Pedobacter alluvionis</name>
    <dbReference type="NCBI Taxonomy" id="475253"/>
    <lineage>
        <taxon>Bacteria</taxon>
        <taxon>Pseudomonadati</taxon>
        <taxon>Bacteroidota</taxon>
        <taxon>Sphingobacteriia</taxon>
        <taxon>Sphingobacteriales</taxon>
        <taxon>Sphingobacteriaceae</taxon>
        <taxon>Pedobacter</taxon>
    </lineage>
</organism>
<dbReference type="Pfam" id="PF01435">
    <property type="entry name" value="Peptidase_M48"/>
    <property type="match status" value="1"/>
</dbReference>
<evidence type="ECO:0000256" key="6">
    <source>
        <dbReference type="ARBA" id="ARBA00022801"/>
    </source>
</evidence>
<keyword evidence="4 11" id="KW-0812">Transmembrane</keyword>
<gene>
    <name evidence="13" type="ORF">BCL90_4901</name>
</gene>
<accession>A0A497XSH0</accession>
<proteinExistence type="predicted"/>
<dbReference type="InterPro" id="IPR050083">
    <property type="entry name" value="HtpX_protease"/>
</dbReference>
<feature type="domain" description="Peptidase M48" evidence="12">
    <location>
        <begin position="169"/>
        <end position="389"/>
    </location>
</feature>
<evidence type="ECO:0000256" key="4">
    <source>
        <dbReference type="ARBA" id="ARBA00022692"/>
    </source>
</evidence>
<dbReference type="GO" id="GO:0004222">
    <property type="term" value="F:metalloendopeptidase activity"/>
    <property type="evidence" value="ECO:0007669"/>
    <property type="project" value="InterPro"/>
</dbReference>
<evidence type="ECO:0000313" key="13">
    <source>
        <dbReference type="EMBL" id="RLJ72068.1"/>
    </source>
</evidence>
<keyword evidence="5" id="KW-0479">Metal-binding</keyword>
<feature type="transmembrane region" description="Helical" evidence="11">
    <location>
        <begin position="46"/>
        <end position="73"/>
    </location>
</feature>
<evidence type="ECO:0000256" key="8">
    <source>
        <dbReference type="ARBA" id="ARBA00022989"/>
    </source>
</evidence>
<evidence type="ECO:0000313" key="14">
    <source>
        <dbReference type="Proteomes" id="UP000273898"/>
    </source>
</evidence>
<feature type="transmembrane region" description="Helical" evidence="11">
    <location>
        <begin position="6"/>
        <end position="25"/>
    </location>
</feature>
<dbReference type="GO" id="GO:0006508">
    <property type="term" value="P:proteolysis"/>
    <property type="evidence" value="ECO:0007669"/>
    <property type="project" value="UniProtKB-KW"/>
</dbReference>
<keyword evidence="10 11" id="KW-0472">Membrane</keyword>
<evidence type="ECO:0000256" key="2">
    <source>
        <dbReference type="ARBA" id="ARBA00022475"/>
    </source>
</evidence>
<evidence type="ECO:0000256" key="11">
    <source>
        <dbReference type="SAM" id="Phobius"/>
    </source>
</evidence>
<comment type="caution">
    <text evidence="13">The sequence shown here is derived from an EMBL/GenBank/DDBJ whole genome shotgun (WGS) entry which is preliminary data.</text>
</comment>
<evidence type="ECO:0000256" key="9">
    <source>
        <dbReference type="ARBA" id="ARBA00023049"/>
    </source>
</evidence>
<evidence type="ECO:0000256" key="10">
    <source>
        <dbReference type="ARBA" id="ARBA00023136"/>
    </source>
</evidence>
<dbReference type="PANTHER" id="PTHR43221">
    <property type="entry name" value="PROTEASE HTPX"/>
    <property type="match status" value="1"/>
</dbReference>
<keyword evidence="3 13" id="KW-0645">Protease</keyword>
<protein>
    <submittedName>
        <fullName evidence="13">Zn-dependent protease with chaperone function</fullName>
    </submittedName>
</protein>
<comment type="cofactor">
    <cofactor evidence="1">
        <name>Zn(2+)</name>
        <dbReference type="ChEBI" id="CHEBI:29105"/>
    </cofactor>
</comment>